<protein>
    <recommendedName>
        <fullName evidence="2">DOT1 domain-containing protein</fullName>
    </recommendedName>
</protein>
<sequence length="349" mass="37425">TTMMLCSLVRKAKIHSSASCQFVKRTGCWRASSSFGTSNSNNNNDNDNNNSSDNNDSNNNNNSSNNRSNNKNNNINNNTSNTKNNNNNSNNSNNSKNNSNNNTSNTSSNRASRNTHSGPGSRSQTAIRSVSRSQTDAGILAEELHRHEVEEVLAGEAWRGRNGFGSDGWDDLGNNSSLSGGDPGTYGEVTALGARQLARSMGIDSLGSESVVFMDLGSGVGRLVVQAFLEWPAVRHAVGVELCAARSAYALQAWCHLLDSGEAHALRLKVLALAHVSQATHIYLSSLCFGDDLMASTVGKLASEACSLEKIASLRPLPKSREAGYTGSVMVEMTWTDAQGTRVLLYERS</sequence>
<organism evidence="3 4">
    <name type="scientific">Polarella glacialis</name>
    <name type="common">Dinoflagellate</name>
    <dbReference type="NCBI Taxonomy" id="89957"/>
    <lineage>
        <taxon>Eukaryota</taxon>
        <taxon>Sar</taxon>
        <taxon>Alveolata</taxon>
        <taxon>Dinophyceae</taxon>
        <taxon>Suessiales</taxon>
        <taxon>Suessiaceae</taxon>
        <taxon>Polarella</taxon>
    </lineage>
</organism>
<gene>
    <name evidence="3" type="ORF">PGLA2088_LOCUS41903</name>
</gene>
<evidence type="ECO:0000256" key="1">
    <source>
        <dbReference type="SAM" id="MobiDB-lite"/>
    </source>
</evidence>
<name>A0A813L8J4_POLGL</name>
<dbReference type="GO" id="GO:0031151">
    <property type="term" value="F:histone H3K79 methyltransferase activity"/>
    <property type="evidence" value="ECO:0007669"/>
    <property type="project" value="InterPro"/>
</dbReference>
<comment type="caution">
    <text evidence="3">The sequence shown here is derived from an EMBL/GenBank/DDBJ whole genome shotgun (WGS) entry which is preliminary data.</text>
</comment>
<dbReference type="EMBL" id="CAJNNW010034044">
    <property type="protein sequence ID" value="CAE8721384.1"/>
    <property type="molecule type" value="Genomic_DNA"/>
</dbReference>
<dbReference type="InterPro" id="IPR025789">
    <property type="entry name" value="DOT1_dom"/>
</dbReference>
<evidence type="ECO:0000313" key="3">
    <source>
        <dbReference type="EMBL" id="CAE8721384.1"/>
    </source>
</evidence>
<feature type="domain" description="DOT1" evidence="2">
    <location>
        <begin position="185"/>
        <end position="252"/>
    </location>
</feature>
<dbReference type="PANTHER" id="PTHR32301:SF6">
    <property type="entry name" value="GOLVESIN-RELATED"/>
    <property type="match status" value="1"/>
</dbReference>
<dbReference type="Gene3D" id="3.40.50.150">
    <property type="entry name" value="Vaccinia Virus protein VP39"/>
    <property type="match status" value="1"/>
</dbReference>
<feature type="region of interest" description="Disordered" evidence="1">
    <location>
        <begin position="33"/>
        <end position="134"/>
    </location>
</feature>
<dbReference type="InterPro" id="IPR053259">
    <property type="entry name" value="Golvesin-related_Golgi"/>
</dbReference>
<dbReference type="Proteomes" id="UP000626109">
    <property type="component" value="Unassembled WGS sequence"/>
</dbReference>
<evidence type="ECO:0000313" key="4">
    <source>
        <dbReference type="Proteomes" id="UP000626109"/>
    </source>
</evidence>
<feature type="non-terminal residue" evidence="3">
    <location>
        <position position="349"/>
    </location>
</feature>
<dbReference type="AlphaFoldDB" id="A0A813L8J4"/>
<dbReference type="SUPFAM" id="SSF53335">
    <property type="entry name" value="S-adenosyl-L-methionine-dependent methyltransferases"/>
    <property type="match status" value="1"/>
</dbReference>
<dbReference type="Pfam" id="PF08123">
    <property type="entry name" value="DOT1"/>
    <property type="match status" value="1"/>
</dbReference>
<reference evidence="3" key="1">
    <citation type="submission" date="2021-02" db="EMBL/GenBank/DDBJ databases">
        <authorList>
            <person name="Dougan E. K."/>
            <person name="Rhodes N."/>
            <person name="Thang M."/>
            <person name="Chan C."/>
        </authorList>
    </citation>
    <scope>NUCLEOTIDE SEQUENCE</scope>
</reference>
<accession>A0A813L8J4</accession>
<feature type="compositionally biased region" description="Polar residues" evidence="1">
    <location>
        <begin position="110"/>
        <end position="134"/>
    </location>
</feature>
<dbReference type="InterPro" id="IPR029063">
    <property type="entry name" value="SAM-dependent_MTases_sf"/>
</dbReference>
<feature type="compositionally biased region" description="Low complexity" evidence="1">
    <location>
        <begin position="38"/>
        <end position="109"/>
    </location>
</feature>
<dbReference type="PANTHER" id="PTHR32301">
    <property type="entry name" value="COUNTIN RECEPTOR CNR3-RELATED"/>
    <property type="match status" value="1"/>
</dbReference>
<evidence type="ECO:0000259" key="2">
    <source>
        <dbReference type="Pfam" id="PF08123"/>
    </source>
</evidence>
<proteinExistence type="predicted"/>